<name>A0A1D8NEY9_YARLL</name>
<dbReference type="EMBL" id="CP017556">
    <property type="protein sequence ID" value="AOW04195.1"/>
    <property type="molecule type" value="Genomic_DNA"/>
</dbReference>
<dbReference type="InterPro" id="IPR036412">
    <property type="entry name" value="HAD-like_sf"/>
</dbReference>
<dbReference type="AlphaFoldDB" id="A0A1D8NEY9"/>
<organism evidence="1 3">
    <name type="scientific">Yarrowia lipolytica</name>
    <name type="common">Candida lipolytica</name>
    <dbReference type="NCBI Taxonomy" id="4952"/>
    <lineage>
        <taxon>Eukaryota</taxon>
        <taxon>Fungi</taxon>
        <taxon>Dikarya</taxon>
        <taxon>Ascomycota</taxon>
        <taxon>Saccharomycotina</taxon>
        <taxon>Dipodascomycetes</taxon>
        <taxon>Dipodascales</taxon>
        <taxon>Dipodascales incertae sedis</taxon>
        <taxon>Yarrowia</taxon>
    </lineage>
</organism>
<evidence type="ECO:0000313" key="3">
    <source>
        <dbReference type="Proteomes" id="UP000182444"/>
    </source>
</evidence>
<reference evidence="2 4" key="2">
    <citation type="submission" date="2018-07" db="EMBL/GenBank/DDBJ databases">
        <title>Draft Genome Assemblies for Five Robust Yarrowia lipolytica Strains Exhibiting High Lipid Production and Pentose Sugar Utilization and Sugar Alcohol Secretion from Undetoxified Lignocellulosic Biomass Hydrolysates.</title>
        <authorList>
            <consortium name="DOE Joint Genome Institute"/>
            <person name="Walker C."/>
            <person name="Ryu S."/>
            <person name="Na H."/>
            <person name="Zane M."/>
            <person name="LaButti K."/>
            <person name="Lipzen A."/>
            <person name="Haridas S."/>
            <person name="Barry K."/>
            <person name="Grigoriev I.V."/>
            <person name="Quarterman J."/>
            <person name="Slininger P."/>
            <person name="Dien B."/>
            <person name="Trinh C.T."/>
        </authorList>
    </citation>
    <scope>NUCLEOTIDE SEQUENCE [LARGE SCALE GENOMIC DNA]</scope>
    <source>
        <strain evidence="2 4">YB392</strain>
    </source>
</reference>
<evidence type="ECO:0000313" key="1">
    <source>
        <dbReference type="EMBL" id="AOW04195.1"/>
    </source>
</evidence>
<dbReference type="Proteomes" id="UP000256601">
    <property type="component" value="Unassembled WGS sequence"/>
</dbReference>
<sequence>MLRSLRPIRKMKYTFMTDFDDTMTAGDTLALLSECAYSIKPGFKPHWTYFGSAYMEDYTAFKRDFGPIDSLEKRLEFQKQLKPFEMASVHRVEKSDLYLGVTETGIRDQAHKVEFKGGWWEFARKLETPIHVISVNWSDEFIRETFRVHNVTPGGIMANKVYMDELGRGTGKLSSDESPGIRTSDDKLQCLKRVMSAQTHQTKSVYCGDSSTDLAALLEADIGLIIGNEATAELLDKYGQEVKRDAKTLDRGLYYYDDWTEVPLLE</sequence>
<protein>
    <submittedName>
        <fullName evidence="2">HAD-like domain-containing protein</fullName>
    </submittedName>
</protein>
<dbReference type="VEuPathDB" id="FungiDB:YALI0_D17468g"/>
<dbReference type="InterPro" id="IPR023214">
    <property type="entry name" value="HAD_sf"/>
</dbReference>
<evidence type="ECO:0000313" key="2">
    <source>
        <dbReference type="EMBL" id="RDW23918.1"/>
    </source>
</evidence>
<dbReference type="PANTHER" id="PTHR28181">
    <property type="entry name" value="UPF0655 PROTEIN YCR015C"/>
    <property type="match status" value="1"/>
</dbReference>
<dbReference type="eggNOG" id="ENOG502S7B4">
    <property type="taxonomic scope" value="Eukaryota"/>
</dbReference>
<dbReference type="VEuPathDB" id="FungiDB:YALI1_D21464g"/>
<dbReference type="Proteomes" id="UP000182444">
    <property type="component" value="Chromosome 1D"/>
</dbReference>
<dbReference type="PANTHER" id="PTHR28181:SF1">
    <property type="entry name" value="COLD TOLERANCE PROTEIN 1"/>
    <property type="match status" value="1"/>
</dbReference>
<dbReference type="EMBL" id="KZ859058">
    <property type="protein sequence ID" value="RDW23918.1"/>
    <property type="molecule type" value="Genomic_DNA"/>
</dbReference>
<dbReference type="Gene3D" id="3.40.50.1000">
    <property type="entry name" value="HAD superfamily/HAD-like"/>
    <property type="match status" value="1"/>
</dbReference>
<accession>A0A1D8NEY9</accession>
<gene>
    <name evidence="2" type="ORF">B0I71DRAFT_135168</name>
    <name evidence="1" type="ORF">YALI1_D21464g</name>
</gene>
<evidence type="ECO:0000313" key="4">
    <source>
        <dbReference type="Proteomes" id="UP000256601"/>
    </source>
</evidence>
<dbReference type="SUPFAM" id="SSF56784">
    <property type="entry name" value="HAD-like"/>
    <property type="match status" value="1"/>
</dbReference>
<dbReference type="KEGG" id="yli:2911300"/>
<reference evidence="1 3" key="1">
    <citation type="journal article" date="2016" name="PLoS ONE">
        <title>Sequence Assembly of Yarrowia lipolytica Strain W29/CLIB89 Shows Transposable Element Diversity.</title>
        <authorList>
            <person name="Magnan C."/>
            <person name="Yu J."/>
            <person name="Chang I."/>
            <person name="Jahn E."/>
            <person name="Kanomata Y."/>
            <person name="Wu J."/>
            <person name="Zeller M."/>
            <person name="Oakes M."/>
            <person name="Baldi P."/>
            <person name="Sandmeyer S."/>
        </authorList>
    </citation>
    <scope>NUCLEOTIDE SEQUENCE [LARGE SCALE GENOMIC DNA]</scope>
    <source>
        <strain evidence="1">CLIB89</strain>
        <strain evidence="3">CLIB89(W29)</strain>
    </source>
</reference>
<proteinExistence type="predicted"/>
<dbReference type="InterPro" id="IPR050849">
    <property type="entry name" value="HAD-like_hydrolase_phosphatase"/>
</dbReference>